<evidence type="ECO:0000256" key="5">
    <source>
        <dbReference type="ARBA" id="ARBA00022723"/>
    </source>
</evidence>
<dbReference type="PANTHER" id="PTHR18968">
    <property type="entry name" value="THIAMINE PYROPHOSPHATE ENZYMES"/>
    <property type="match status" value="1"/>
</dbReference>
<dbReference type="CDD" id="cd02004">
    <property type="entry name" value="TPP_BZL_OCoD_HPCL"/>
    <property type="match status" value="1"/>
</dbReference>
<dbReference type="GO" id="GO:0050660">
    <property type="term" value="F:flavin adenine dinucleotide binding"/>
    <property type="evidence" value="ECO:0007669"/>
    <property type="project" value="TreeGrafter"/>
</dbReference>
<dbReference type="PROSITE" id="PS00187">
    <property type="entry name" value="TPP_ENZYMES"/>
    <property type="match status" value="1"/>
</dbReference>
<comment type="cofactor">
    <cofactor evidence="2">
        <name>thiamine diphosphate</name>
        <dbReference type="ChEBI" id="CHEBI:58937"/>
    </cofactor>
</comment>
<dbReference type="InterPro" id="IPR012000">
    <property type="entry name" value="Thiamin_PyroP_enz_cen_dom"/>
</dbReference>
<dbReference type="PANTHER" id="PTHR18968:SF166">
    <property type="entry name" value="2-HYDROXYACYL-COA LYASE 2"/>
    <property type="match status" value="1"/>
</dbReference>
<dbReference type="Proteomes" id="UP000014500">
    <property type="component" value="Unassembled WGS sequence"/>
</dbReference>
<reference evidence="15" key="2">
    <citation type="submission" date="2015-02" db="UniProtKB">
        <authorList>
            <consortium name="EnsemblMetazoa"/>
        </authorList>
    </citation>
    <scope>IDENTIFICATION</scope>
</reference>
<evidence type="ECO:0000256" key="2">
    <source>
        <dbReference type="ARBA" id="ARBA00001964"/>
    </source>
</evidence>
<dbReference type="InterPro" id="IPR000399">
    <property type="entry name" value="TPP-bd_CS"/>
</dbReference>
<feature type="domain" description="Thiamine pyrophosphate enzyme central" evidence="12">
    <location>
        <begin position="289"/>
        <end position="421"/>
    </location>
</feature>
<feature type="transmembrane region" description="Helical" evidence="11">
    <location>
        <begin position="20"/>
        <end position="49"/>
    </location>
</feature>
<reference evidence="16" key="1">
    <citation type="submission" date="2011-05" db="EMBL/GenBank/DDBJ databases">
        <authorList>
            <person name="Richards S.R."/>
            <person name="Qu J."/>
            <person name="Jiang H."/>
            <person name="Jhangiani S.N."/>
            <person name="Agravi P."/>
            <person name="Goodspeed R."/>
            <person name="Gross S."/>
            <person name="Mandapat C."/>
            <person name="Jackson L."/>
            <person name="Mathew T."/>
            <person name="Pu L."/>
            <person name="Thornton R."/>
            <person name="Saada N."/>
            <person name="Wilczek-Boney K.B."/>
            <person name="Lee S."/>
            <person name="Kovar C."/>
            <person name="Wu Y."/>
            <person name="Scherer S.E."/>
            <person name="Worley K.C."/>
            <person name="Muzny D.M."/>
            <person name="Gibbs R."/>
        </authorList>
    </citation>
    <scope>NUCLEOTIDE SEQUENCE</scope>
    <source>
        <strain evidence="16">Brora</strain>
    </source>
</reference>
<keyword evidence="11" id="KW-0472">Membrane</keyword>
<dbReference type="Pfam" id="PF00205">
    <property type="entry name" value="TPP_enzyme_M"/>
    <property type="match status" value="1"/>
</dbReference>
<dbReference type="GO" id="GO:0009099">
    <property type="term" value="P:L-valine biosynthetic process"/>
    <property type="evidence" value="ECO:0007669"/>
    <property type="project" value="TreeGrafter"/>
</dbReference>
<dbReference type="eggNOG" id="KOG1185">
    <property type="taxonomic scope" value="Eukaryota"/>
</dbReference>
<dbReference type="Gene3D" id="3.40.50.1220">
    <property type="entry name" value="TPP-binding domain"/>
    <property type="match status" value="1"/>
</dbReference>
<evidence type="ECO:0000256" key="6">
    <source>
        <dbReference type="ARBA" id="ARBA00023052"/>
    </source>
</evidence>
<dbReference type="HOGENOM" id="CLU_013748_3_3_1"/>
<dbReference type="SUPFAM" id="SSF52518">
    <property type="entry name" value="Thiamin diphosphate-binding fold (THDP-binding)"/>
    <property type="match status" value="2"/>
</dbReference>
<keyword evidence="5" id="KW-0479">Metal-binding</keyword>
<dbReference type="OMA" id="QETDMIG"/>
<evidence type="ECO:0000256" key="8">
    <source>
        <dbReference type="ARBA" id="ARBA00048738"/>
    </source>
</evidence>
<evidence type="ECO:0000256" key="4">
    <source>
        <dbReference type="ARBA" id="ARBA00018936"/>
    </source>
</evidence>
<keyword evidence="11" id="KW-1133">Transmembrane helix</keyword>
<keyword evidence="6 10" id="KW-0786">Thiamine pyrophosphate</keyword>
<accession>T1J1J2</accession>
<evidence type="ECO:0000256" key="7">
    <source>
        <dbReference type="ARBA" id="ARBA00030510"/>
    </source>
</evidence>
<evidence type="ECO:0000259" key="12">
    <source>
        <dbReference type="Pfam" id="PF00205"/>
    </source>
</evidence>
<comment type="catalytic activity">
    <reaction evidence="8">
        <text>2-hydroxyoctadecanoyl-CoA = heptadecanal + formyl-CoA</text>
        <dbReference type="Rhea" id="RHEA:55196"/>
        <dbReference type="ChEBI" id="CHEBI:57376"/>
        <dbReference type="ChEBI" id="CHEBI:74116"/>
        <dbReference type="ChEBI" id="CHEBI:138631"/>
    </reaction>
    <physiologicalReaction direction="left-to-right" evidence="8">
        <dbReference type="Rhea" id="RHEA:55197"/>
    </physiologicalReaction>
</comment>
<dbReference type="InterPro" id="IPR045229">
    <property type="entry name" value="TPP_enz"/>
</dbReference>
<dbReference type="CDD" id="cd07035">
    <property type="entry name" value="TPP_PYR_POX_like"/>
    <property type="match status" value="1"/>
</dbReference>
<dbReference type="GO" id="GO:0009097">
    <property type="term" value="P:isoleucine biosynthetic process"/>
    <property type="evidence" value="ECO:0007669"/>
    <property type="project" value="TreeGrafter"/>
</dbReference>
<dbReference type="SUPFAM" id="SSF52467">
    <property type="entry name" value="DHS-like NAD/FAD-binding domain"/>
    <property type="match status" value="1"/>
</dbReference>
<feature type="domain" description="Thiamine pyrophosphate enzyme TPP-binding" evidence="13">
    <location>
        <begin position="483"/>
        <end position="631"/>
    </location>
</feature>
<evidence type="ECO:0000259" key="13">
    <source>
        <dbReference type="Pfam" id="PF02775"/>
    </source>
</evidence>
<sequence>MTSFESEWWSWSKNMLSHIYHALAGLISAVLQLLLFLPIVFLILAAYIVKKRNLIYIYVHKVDAESKKHGGELVAEVLKAHGVNNIFTLVGGHVSPILVAAEKQNIRVIDTRHEVSAVFAADAVARLSGVVGVAVVTAGPGVTNTITAVKNAQMAESPVLILGGAAATILKGRGALQDIDQLSLFKPLCKFCETVTTVRDIVPTLRRAIYSATSGTPGPAFVELPIDVLYPYQIVREQMGIKSGGTSFGQKVVNWYLESYLANLYAGAWEARNFKPIPPVIPLPKPNQIQKCAEILSKAKRPVLIIGSQATLPPVPVEQLRATIEKLGIPCFLGGMARGLLGKNSSLQMKHRRKEALQNADVVILAGAVCDFRLSYGRILNRRSKIICVNRSKAHLLKNSDIYWKPTAAVCSDVATFLVQLSAKLPEYKCDRNWIAGLRIKENEKEETNLIMAKHMPDEHLNSLKVLQTLDGILDENAILVADGGDFVGTAAYTLKPTGPLQWLDPGAFGTLGVGGGFALGAKVSRPECEVWIIYGDGSCGYSIAEFDTFKRHKLPVIAVVGNDAGWTQIAREQVPMFASNVACELLHTDYDKVAEGYGGKGLLVTRSDNDKLEKMFIEAQAMNRQGFSVLINVLIGKSTFREGSISV</sequence>
<evidence type="ECO:0000256" key="11">
    <source>
        <dbReference type="SAM" id="Phobius"/>
    </source>
</evidence>
<evidence type="ECO:0000313" key="16">
    <source>
        <dbReference type="Proteomes" id="UP000014500"/>
    </source>
</evidence>
<dbReference type="EMBL" id="JH431789">
    <property type="status" value="NOT_ANNOTATED_CDS"/>
    <property type="molecule type" value="Genomic_DNA"/>
</dbReference>
<evidence type="ECO:0000259" key="14">
    <source>
        <dbReference type="Pfam" id="PF02776"/>
    </source>
</evidence>
<dbReference type="InterPro" id="IPR011766">
    <property type="entry name" value="TPP_enzyme_TPP-bd"/>
</dbReference>
<dbReference type="Pfam" id="PF02776">
    <property type="entry name" value="TPP_enzyme_N"/>
    <property type="match status" value="1"/>
</dbReference>
<feature type="domain" description="Thiamine pyrophosphate enzyme N-terminal TPP-binding" evidence="14">
    <location>
        <begin position="69"/>
        <end position="184"/>
    </location>
</feature>
<comment type="catalytic activity">
    <reaction evidence="9">
        <text>(2R)-hydroxyhexadecanoyl-CoA = pentadecanal + formyl-CoA</text>
        <dbReference type="Rhea" id="RHEA:55212"/>
        <dbReference type="ChEBI" id="CHEBI:17302"/>
        <dbReference type="ChEBI" id="CHEBI:57376"/>
        <dbReference type="ChEBI" id="CHEBI:138654"/>
    </reaction>
    <physiologicalReaction direction="left-to-right" evidence="9">
        <dbReference type="Rhea" id="RHEA:55213"/>
    </physiologicalReaction>
</comment>
<dbReference type="GO" id="GO:0030976">
    <property type="term" value="F:thiamine pyrophosphate binding"/>
    <property type="evidence" value="ECO:0007669"/>
    <property type="project" value="InterPro"/>
</dbReference>
<dbReference type="InterPro" id="IPR029035">
    <property type="entry name" value="DHS-like_NAD/FAD-binding_dom"/>
</dbReference>
<dbReference type="Pfam" id="PF02775">
    <property type="entry name" value="TPP_enzyme_C"/>
    <property type="match status" value="1"/>
</dbReference>
<evidence type="ECO:0000256" key="9">
    <source>
        <dbReference type="ARBA" id="ARBA00048767"/>
    </source>
</evidence>
<dbReference type="InterPro" id="IPR029061">
    <property type="entry name" value="THDP-binding"/>
</dbReference>
<dbReference type="FunFam" id="3.40.50.970:FF:000007">
    <property type="entry name" value="Acetolactate synthase"/>
    <property type="match status" value="1"/>
</dbReference>
<dbReference type="AlphaFoldDB" id="T1J1J2"/>
<keyword evidence="16" id="KW-1185">Reference proteome</keyword>
<dbReference type="GO" id="GO:0003984">
    <property type="term" value="F:acetolactate synthase activity"/>
    <property type="evidence" value="ECO:0007669"/>
    <property type="project" value="TreeGrafter"/>
</dbReference>
<dbReference type="STRING" id="126957.T1J1J2"/>
<evidence type="ECO:0000313" key="15">
    <source>
        <dbReference type="EnsemblMetazoa" id="SMAR007411-PA"/>
    </source>
</evidence>
<dbReference type="EnsemblMetazoa" id="SMAR007411-RA">
    <property type="protein sequence ID" value="SMAR007411-PA"/>
    <property type="gene ID" value="SMAR007411"/>
</dbReference>
<dbReference type="Gene3D" id="3.40.50.970">
    <property type="match status" value="2"/>
</dbReference>
<proteinExistence type="inferred from homology"/>
<evidence type="ECO:0000256" key="1">
    <source>
        <dbReference type="ARBA" id="ARBA00001946"/>
    </source>
</evidence>
<dbReference type="GO" id="GO:0005948">
    <property type="term" value="C:acetolactate synthase complex"/>
    <property type="evidence" value="ECO:0007669"/>
    <property type="project" value="TreeGrafter"/>
</dbReference>
<dbReference type="PhylomeDB" id="T1J1J2"/>
<protein>
    <recommendedName>
        <fullName evidence="4">2-hydroxyacyl-CoA lyase 2</fullName>
    </recommendedName>
    <alternativeName>
        <fullName evidence="7">IlvB-like protein</fullName>
    </alternativeName>
</protein>
<keyword evidence="11" id="KW-0812">Transmembrane</keyword>
<evidence type="ECO:0000256" key="3">
    <source>
        <dbReference type="ARBA" id="ARBA00007812"/>
    </source>
</evidence>
<comment type="similarity">
    <text evidence="3 10">Belongs to the TPP enzyme family.</text>
</comment>
<organism evidence="15 16">
    <name type="scientific">Strigamia maritima</name>
    <name type="common">European centipede</name>
    <name type="synonym">Geophilus maritimus</name>
    <dbReference type="NCBI Taxonomy" id="126957"/>
    <lineage>
        <taxon>Eukaryota</taxon>
        <taxon>Metazoa</taxon>
        <taxon>Ecdysozoa</taxon>
        <taxon>Arthropoda</taxon>
        <taxon>Myriapoda</taxon>
        <taxon>Chilopoda</taxon>
        <taxon>Pleurostigmophora</taxon>
        <taxon>Geophilomorpha</taxon>
        <taxon>Linotaeniidae</taxon>
        <taxon>Strigamia</taxon>
    </lineage>
</organism>
<evidence type="ECO:0000256" key="10">
    <source>
        <dbReference type="RuleBase" id="RU362132"/>
    </source>
</evidence>
<dbReference type="InterPro" id="IPR012001">
    <property type="entry name" value="Thiamin_PyroP_enz_TPP-bd_dom"/>
</dbReference>
<comment type="cofactor">
    <cofactor evidence="1">
        <name>Mg(2+)</name>
        <dbReference type="ChEBI" id="CHEBI:18420"/>
    </cofactor>
</comment>
<dbReference type="GO" id="GO:0000287">
    <property type="term" value="F:magnesium ion binding"/>
    <property type="evidence" value="ECO:0007669"/>
    <property type="project" value="InterPro"/>
</dbReference>
<name>T1J1J2_STRMM</name>